<comment type="similarity">
    <text evidence="1">Belongs to the argonaute family.</text>
</comment>
<dbReference type="Pfam" id="PF02171">
    <property type="entry name" value="Piwi"/>
    <property type="match status" value="1"/>
</dbReference>
<evidence type="ECO:0000313" key="5">
    <source>
        <dbReference type="EMBL" id="CAG9126614.1"/>
    </source>
</evidence>
<protein>
    <submittedName>
        <fullName evidence="4">(pine wood nematode) hypothetical protein</fullName>
    </submittedName>
</protein>
<dbReference type="GO" id="GO:0003723">
    <property type="term" value="F:RNA binding"/>
    <property type="evidence" value="ECO:0007669"/>
    <property type="project" value="InterPro"/>
</dbReference>
<dbReference type="SMART" id="SM00950">
    <property type="entry name" value="Piwi"/>
    <property type="match status" value="1"/>
</dbReference>
<dbReference type="Proteomes" id="UP000582659">
    <property type="component" value="Unassembled WGS sequence"/>
</dbReference>
<evidence type="ECO:0000259" key="3">
    <source>
        <dbReference type="PROSITE" id="PS50822"/>
    </source>
</evidence>
<reference evidence="5" key="2">
    <citation type="submission" date="2020-08" db="EMBL/GenBank/DDBJ databases">
        <authorList>
            <person name="Kikuchi T."/>
        </authorList>
    </citation>
    <scope>NUCLEOTIDE SEQUENCE</scope>
    <source>
        <strain evidence="4">Ka4C1</strain>
    </source>
</reference>
<evidence type="ECO:0000259" key="2">
    <source>
        <dbReference type="PROSITE" id="PS50821"/>
    </source>
</evidence>
<reference evidence="8" key="1">
    <citation type="submission" date="2016-11" db="UniProtKB">
        <authorList>
            <consortium name="WormBaseParasite"/>
        </authorList>
    </citation>
    <scope>IDENTIFICATION</scope>
</reference>
<dbReference type="OrthoDB" id="9981668at2759"/>
<dbReference type="SUPFAM" id="SSF101690">
    <property type="entry name" value="PAZ domain"/>
    <property type="match status" value="1"/>
</dbReference>
<sequence>MSAIREIVAGIHRLELGEPPDAEEIAYCAEHNVTPSDGQLPPLQPPGTVKESYVNVSSNVFPMRLNASKLAHVYAVKVFAVSYTDGQPTYRELTAISNVDYWLAESRRVIALAFKYAVKRNNSTLPPLYAFAYDGSARFYCTEKLSVGANGRLTVTAKRNGDSKFPLSQPFSEVLLEITDKDDTVELTPSVVEAGIGSVRKFERCLDVVTNQGIQYDADGHVCFGANCSYLLKPEEFGFDGRDAPELPGGAYVALGAQKTVRLFRSEQGNSPAMVIAAKKTPFFACISVARSVFERFPKIHEKVNGYLSDLQAYYKHLVVNPTHLANNDRPIQIHDIIAGNAINTTFEYNGEQISVQDYYKRRYNIDLRYPRLPLMVCQRYKNQPESRTYHPMELYTFADNQRLKQRHNSADVVAALIKVAAVEPLNLIKKIFNTGKALHLLENKFLKTYAVEVGTMPIQARGRIVPLPAMIYANTQVSLYDRDRNTWRSHQFFKPAKIGAWGFYVREDNRAHVDAVLERFINAFVGECLVKGMEIGRPTVIRVLDTMDDLAEIFTKATDAKFEFLMFISNKEDKKIHPRIKKFERAYNIITQNVTVQVAMDACGAMAPPKRLTMENIVAKTNIKMGGLNYKVGDMATKKFHGDEELYIGINADTSAVRLQNDAKVPESHAGTAEVTRNPLVVGFTGNDTADHTNFTGDYIFQEPRRLIKISVVMRIVTETLDRFIKNRKAVPKRVFVYRNGLPESVFTLIAKYEIPAIKALLKQKGVPHLIYIVPNKFHNIRLYPTEIRGTKAWEQNLPIGTVVDTRMVSPLYPEFYILGHVARLGTAKIPRYSVLCNDPKLTMDQLQTTTLHLCFGHQIITGATSLPSPVFIANRYAERGKMNWMSFHSDSSITVRDDASQVSEPPEDEFTYEFFTHNYSYSGSHLRNVRFNA</sequence>
<feature type="domain" description="PAZ" evidence="2">
    <location>
        <begin position="303"/>
        <end position="400"/>
    </location>
</feature>
<dbReference type="InterPro" id="IPR012337">
    <property type="entry name" value="RNaseH-like_sf"/>
</dbReference>
<dbReference type="EMBL" id="CAJFDI010000005">
    <property type="protein sequence ID" value="CAD5233100.1"/>
    <property type="molecule type" value="Genomic_DNA"/>
</dbReference>
<evidence type="ECO:0000313" key="6">
    <source>
        <dbReference type="Proteomes" id="UP000095284"/>
    </source>
</evidence>
<accession>A0A1I7RXN5</accession>
<dbReference type="PANTHER" id="PTHR22891">
    <property type="entry name" value="EUKARYOTIC TRANSLATION INITIATION FACTOR 2C"/>
    <property type="match status" value="1"/>
</dbReference>
<dbReference type="eggNOG" id="KOG1041">
    <property type="taxonomic scope" value="Eukaryota"/>
</dbReference>
<dbReference type="InterPro" id="IPR036397">
    <property type="entry name" value="RNaseH_sf"/>
</dbReference>
<dbReference type="SMR" id="A0A1I7RXN5"/>
<dbReference type="Pfam" id="PF02170">
    <property type="entry name" value="PAZ"/>
    <property type="match status" value="1"/>
</dbReference>
<feature type="domain" description="Piwi" evidence="3">
    <location>
        <begin position="564"/>
        <end position="887"/>
    </location>
</feature>
<evidence type="ECO:0000313" key="4">
    <source>
        <dbReference type="EMBL" id="CAD5233100.1"/>
    </source>
</evidence>
<dbReference type="Gene3D" id="3.30.420.10">
    <property type="entry name" value="Ribonuclease H-like superfamily/Ribonuclease H"/>
    <property type="match status" value="1"/>
</dbReference>
<dbReference type="WBParaSite" id="BXY_0550200.1">
    <property type="protein sequence ID" value="BXY_0550200.1"/>
    <property type="gene ID" value="BXY_0550200"/>
</dbReference>
<gene>
    <name evidence="4" type="ORF">BXYJ_LOCUS13191</name>
</gene>
<dbReference type="PROSITE" id="PS50822">
    <property type="entry name" value="PIWI"/>
    <property type="match status" value="1"/>
</dbReference>
<name>A0A1I7RXN5_BURXY</name>
<dbReference type="SUPFAM" id="SSF53098">
    <property type="entry name" value="Ribonuclease H-like"/>
    <property type="match status" value="1"/>
</dbReference>
<dbReference type="InterPro" id="IPR036085">
    <property type="entry name" value="PAZ_dom_sf"/>
</dbReference>
<evidence type="ECO:0000256" key="1">
    <source>
        <dbReference type="RuleBase" id="RU361178"/>
    </source>
</evidence>
<dbReference type="InterPro" id="IPR003100">
    <property type="entry name" value="PAZ_dom"/>
</dbReference>
<dbReference type="CDD" id="cd02846">
    <property type="entry name" value="PAZ_argonaute_like"/>
    <property type="match status" value="1"/>
</dbReference>
<dbReference type="Proteomes" id="UP000659654">
    <property type="component" value="Unassembled WGS sequence"/>
</dbReference>
<dbReference type="SMART" id="SM00949">
    <property type="entry name" value="PAZ"/>
    <property type="match status" value="1"/>
</dbReference>
<dbReference type="PROSITE" id="PS50821">
    <property type="entry name" value="PAZ"/>
    <property type="match status" value="1"/>
</dbReference>
<evidence type="ECO:0000313" key="7">
    <source>
        <dbReference type="Proteomes" id="UP000659654"/>
    </source>
</evidence>
<organism evidence="6 8">
    <name type="scientific">Bursaphelenchus xylophilus</name>
    <name type="common">Pinewood nematode worm</name>
    <name type="synonym">Aphelenchoides xylophilus</name>
    <dbReference type="NCBI Taxonomy" id="6326"/>
    <lineage>
        <taxon>Eukaryota</taxon>
        <taxon>Metazoa</taxon>
        <taxon>Ecdysozoa</taxon>
        <taxon>Nematoda</taxon>
        <taxon>Chromadorea</taxon>
        <taxon>Rhabditida</taxon>
        <taxon>Tylenchina</taxon>
        <taxon>Tylenchomorpha</taxon>
        <taxon>Aphelenchoidea</taxon>
        <taxon>Aphelenchoididae</taxon>
        <taxon>Bursaphelenchus</taxon>
    </lineage>
</organism>
<proteinExistence type="inferred from homology"/>
<keyword evidence="7" id="KW-1185">Reference proteome</keyword>
<dbReference type="AlphaFoldDB" id="A0A1I7RXN5"/>
<dbReference type="Gene3D" id="2.170.260.10">
    <property type="entry name" value="paz domain"/>
    <property type="match status" value="1"/>
</dbReference>
<dbReference type="InterPro" id="IPR003165">
    <property type="entry name" value="Piwi"/>
</dbReference>
<dbReference type="Proteomes" id="UP000095284">
    <property type="component" value="Unplaced"/>
</dbReference>
<evidence type="ECO:0000313" key="8">
    <source>
        <dbReference type="WBParaSite" id="BXY_0550200.1"/>
    </source>
</evidence>
<dbReference type="Gene3D" id="3.40.50.2300">
    <property type="match status" value="1"/>
</dbReference>
<dbReference type="EMBL" id="CAJFCV020000005">
    <property type="protein sequence ID" value="CAG9126614.1"/>
    <property type="molecule type" value="Genomic_DNA"/>
</dbReference>